<feature type="compositionally biased region" description="Low complexity" evidence="1">
    <location>
        <begin position="12"/>
        <end position="24"/>
    </location>
</feature>
<organism evidence="2 3">
    <name type="scientific">Cadophora malorum</name>
    <dbReference type="NCBI Taxonomy" id="108018"/>
    <lineage>
        <taxon>Eukaryota</taxon>
        <taxon>Fungi</taxon>
        <taxon>Dikarya</taxon>
        <taxon>Ascomycota</taxon>
        <taxon>Pezizomycotina</taxon>
        <taxon>Leotiomycetes</taxon>
        <taxon>Helotiales</taxon>
        <taxon>Ploettnerulaceae</taxon>
        <taxon>Cadophora</taxon>
    </lineage>
</organism>
<dbReference type="EMBL" id="JAFJYH010000329">
    <property type="protein sequence ID" value="KAG4413186.1"/>
    <property type="molecule type" value="Genomic_DNA"/>
</dbReference>
<feature type="compositionally biased region" description="Polar residues" evidence="1">
    <location>
        <begin position="1"/>
        <end position="11"/>
    </location>
</feature>
<comment type="caution">
    <text evidence="2">The sequence shown here is derived from an EMBL/GenBank/DDBJ whole genome shotgun (WGS) entry which is preliminary data.</text>
</comment>
<dbReference type="AlphaFoldDB" id="A0A8H7W098"/>
<gene>
    <name evidence="2" type="ORF">IFR04_013688</name>
</gene>
<evidence type="ECO:0000313" key="2">
    <source>
        <dbReference type="EMBL" id="KAG4413186.1"/>
    </source>
</evidence>
<dbReference type="Proteomes" id="UP000664132">
    <property type="component" value="Unassembled WGS sequence"/>
</dbReference>
<protein>
    <submittedName>
        <fullName evidence="2">Uncharacterized protein</fullName>
    </submittedName>
</protein>
<reference evidence="2" key="1">
    <citation type="submission" date="2021-02" db="EMBL/GenBank/DDBJ databases">
        <title>Genome sequence Cadophora malorum strain M34.</title>
        <authorList>
            <person name="Stefanovic E."/>
            <person name="Vu D."/>
            <person name="Scully C."/>
            <person name="Dijksterhuis J."/>
            <person name="Roader J."/>
            <person name="Houbraken J."/>
        </authorList>
    </citation>
    <scope>NUCLEOTIDE SEQUENCE</scope>
    <source>
        <strain evidence="2">M34</strain>
    </source>
</reference>
<feature type="region of interest" description="Disordered" evidence="1">
    <location>
        <begin position="1"/>
        <end position="33"/>
    </location>
</feature>
<accession>A0A8H7W098</accession>
<keyword evidence="3" id="KW-1185">Reference proteome</keyword>
<evidence type="ECO:0000256" key="1">
    <source>
        <dbReference type="SAM" id="MobiDB-lite"/>
    </source>
</evidence>
<proteinExistence type="predicted"/>
<sequence>MPSSMSEQSRPSTAASSYAQTATSHRSLSHVVSDKVESLTLKKSPTQAKWSGSSKPVLPRDLAWYMPPPREHIPCISYHMMAPDCCCILFGLPQTIRHSPDCMFGKAKLNEAEHTKFLHSTQTCPIVKKVHQFLDRSCPNHKTPMARIKNTREKVSTGLRSIGRKSTKYVKTEEEQQAEDERVPKLLQQWEDYMTMERIEEENKVNARKQINRDAYYAYIAELREQEAKDEVPAHKRFYLFDFFGRGGGDLLKPFSPKASSTPHKCAFCETADAPDKLEVLPCGCVVHRMCAADRFIQSQWKPLEKPTCVCKMEVDGKTVDRTFILRRLVTDFDDRDLTSTPVRK</sequence>
<evidence type="ECO:0000313" key="3">
    <source>
        <dbReference type="Proteomes" id="UP000664132"/>
    </source>
</evidence>
<name>A0A8H7W098_9HELO</name>
<dbReference type="OrthoDB" id="3543296at2759"/>